<evidence type="ECO:0000256" key="1">
    <source>
        <dbReference type="ARBA" id="ARBA00022679"/>
    </source>
</evidence>
<protein>
    <submittedName>
        <fullName evidence="4">DNA polymerase X family</fullName>
    </submittedName>
</protein>
<dbReference type="InterPro" id="IPR022312">
    <property type="entry name" value="DNA_pol_X"/>
</dbReference>
<dbReference type="PANTHER" id="PTHR11276:SF28">
    <property type="entry name" value="DNA POLYMERASE LAMBDA"/>
    <property type="match status" value="1"/>
</dbReference>
<dbReference type="Pfam" id="PF14791">
    <property type="entry name" value="DNA_pol_B_thumb"/>
    <property type="match status" value="1"/>
</dbReference>
<dbReference type="PANTHER" id="PTHR11276">
    <property type="entry name" value="DNA POLYMERASE TYPE-X FAMILY MEMBER"/>
    <property type="match status" value="1"/>
</dbReference>
<dbReference type="GO" id="GO:0003887">
    <property type="term" value="F:DNA-directed DNA polymerase activity"/>
    <property type="evidence" value="ECO:0007669"/>
    <property type="project" value="InterPro"/>
</dbReference>
<evidence type="ECO:0000256" key="2">
    <source>
        <dbReference type="ARBA" id="ARBA00022695"/>
    </source>
</evidence>
<organism evidence="4">
    <name type="scientific">mine drainage metagenome</name>
    <dbReference type="NCBI Taxonomy" id="410659"/>
    <lineage>
        <taxon>unclassified sequences</taxon>
        <taxon>metagenomes</taxon>
        <taxon>ecological metagenomes</taxon>
    </lineage>
</organism>
<dbReference type="SUPFAM" id="SSF81301">
    <property type="entry name" value="Nucleotidyltransferase"/>
    <property type="match status" value="1"/>
</dbReference>
<keyword evidence="2" id="KW-0548">Nucleotidyltransferase</keyword>
<feature type="domain" description="DNA polymerase beta thumb" evidence="3">
    <location>
        <begin position="1"/>
        <end position="56"/>
    </location>
</feature>
<reference evidence="4" key="1">
    <citation type="submission" date="2013-08" db="EMBL/GenBank/DDBJ databases">
        <authorList>
            <person name="Mendez C."/>
            <person name="Richter M."/>
            <person name="Ferrer M."/>
            <person name="Sanchez J."/>
        </authorList>
    </citation>
    <scope>NUCLEOTIDE SEQUENCE</scope>
</reference>
<dbReference type="InterPro" id="IPR029398">
    <property type="entry name" value="PolB_thumb"/>
</dbReference>
<dbReference type="AlphaFoldDB" id="T1B6B3"/>
<dbReference type="GO" id="GO:0006281">
    <property type="term" value="P:DNA repair"/>
    <property type="evidence" value="ECO:0007669"/>
    <property type="project" value="InterPro"/>
</dbReference>
<dbReference type="Gene3D" id="3.30.210.10">
    <property type="entry name" value="DNA polymerase, thumb domain"/>
    <property type="match status" value="1"/>
</dbReference>
<dbReference type="InterPro" id="IPR043519">
    <property type="entry name" value="NT_sf"/>
</dbReference>
<dbReference type="GO" id="GO:0003677">
    <property type="term" value="F:DNA binding"/>
    <property type="evidence" value="ECO:0007669"/>
    <property type="project" value="InterPro"/>
</dbReference>
<gene>
    <name evidence="4" type="ORF">B2A_02246</name>
</gene>
<accession>T1B6B3</accession>
<comment type="caution">
    <text evidence="4">The sequence shown here is derived from an EMBL/GenBank/DDBJ whole genome shotgun (WGS) entry which is preliminary data.</text>
</comment>
<evidence type="ECO:0000259" key="3">
    <source>
        <dbReference type="Pfam" id="PF14791"/>
    </source>
</evidence>
<dbReference type="EMBL" id="AUZZ01001556">
    <property type="protein sequence ID" value="EQD63988.1"/>
    <property type="molecule type" value="Genomic_DNA"/>
</dbReference>
<sequence length="95" mass="10697">TGSKDHNVHLRDLAISKGLKLNEYGLFRGDSKIAGKDEQGIYGSLGLSFIEPELRENTGEIEAAMKHDLPKIVNFKEIRSDLHMHTLDSERKKHA</sequence>
<feature type="non-terminal residue" evidence="4">
    <location>
        <position position="1"/>
    </location>
</feature>
<keyword evidence="1" id="KW-0808">Transferase</keyword>
<proteinExistence type="predicted"/>
<dbReference type="InterPro" id="IPR037160">
    <property type="entry name" value="DNA_Pol_thumb_sf"/>
</dbReference>
<evidence type="ECO:0000313" key="4">
    <source>
        <dbReference type="EMBL" id="EQD63988.1"/>
    </source>
</evidence>
<name>T1B6B3_9ZZZZ</name>
<reference evidence="4" key="2">
    <citation type="journal article" date="2014" name="ISME J.">
        <title>Microbial stratification in low pH oxic and suboxic macroscopic growths along an acid mine drainage.</title>
        <authorList>
            <person name="Mendez-Garcia C."/>
            <person name="Mesa V."/>
            <person name="Sprenger R.R."/>
            <person name="Richter M."/>
            <person name="Diez M.S."/>
            <person name="Solano J."/>
            <person name="Bargiela R."/>
            <person name="Golyshina O.V."/>
            <person name="Manteca A."/>
            <person name="Ramos J.L."/>
            <person name="Gallego J.R."/>
            <person name="Llorente I."/>
            <person name="Martins Dos Santos V.A."/>
            <person name="Jensen O.N."/>
            <person name="Pelaez A.I."/>
            <person name="Sanchez J."/>
            <person name="Ferrer M."/>
        </authorList>
    </citation>
    <scope>NUCLEOTIDE SEQUENCE</scope>
</reference>